<accession>A0A7I9VLM8</accession>
<feature type="region of interest" description="Disordered" evidence="1">
    <location>
        <begin position="1"/>
        <end position="67"/>
    </location>
</feature>
<comment type="caution">
    <text evidence="2">The sequence shown here is derived from an EMBL/GenBank/DDBJ whole genome shotgun (WGS) entry which is preliminary data.</text>
</comment>
<name>A0A7I9VLM8_9BACT</name>
<evidence type="ECO:0000313" key="2">
    <source>
        <dbReference type="EMBL" id="GEJ57301.1"/>
    </source>
</evidence>
<organism evidence="2 3">
    <name type="scientific">Anaeromyxobacter diazotrophicus</name>
    <dbReference type="NCBI Taxonomy" id="2590199"/>
    <lineage>
        <taxon>Bacteria</taxon>
        <taxon>Pseudomonadati</taxon>
        <taxon>Myxococcota</taxon>
        <taxon>Myxococcia</taxon>
        <taxon>Myxococcales</taxon>
        <taxon>Cystobacterineae</taxon>
        <taxon>Anaeromyxobacteraceae</taxon>
        <taxon>Anaeromyxobacter</taxon>
    </lineage>
</organism>
<gene>
    <name evidence="2" type="ORF">AMYX_20420</name>
</gene>
<reference evidence="3" key="1">
    <citation type="journal article" date="2020" name="Appl. Environ. Microbiol.">
        <title>Diazotrophic Anaeromyxobacter Isolates from Soils.</title>
        <authorList>
            <person name="Masuda Y."/>
            <person name="Yamanaka H."/>
            <person name="Xu Z.X."/>
            <person name="Shiratori Y."/>
            <person name="Aono T."/>
            <person name="Amachi S."/>
            <person name="Senoo K."/>
            <person name="Itoh H."/>
        </authorList>
    </citation>
    <scope>NUCLEOTIDE SEQUENCE [LARGE SCALE GENOMIC DNA]</scope>
    <source>
        <strain evidence="3">R267</strain>
    </source>
</reference>
<dbReference type="EMBL" id="BJTG01000004">
    <property type="protein sequence ID" value="GEJ57301.1"/>
    <property type="molecule type" value="Genomic_DNA"/>
</dbReference>
<dbReference type="AlphaFoldDB" id="A0A7I9VLM8"/>
<evidence type="ECO:0000256" key="1">
    <source>
        <dbReference type="SAM" id="MobiDB-lite"/>
    </source>
</evidence>
<protein>
    <submittedName>
        <fullName evidence="2">Uncharacterized protein</fullName>
    </submittedName>
</protein>
<dbReference type="Proteomes" id="UP000503640">
    <property type="component" value="Unassembled WGS sequence"/>
</dbReference>
<evidence type="ECO:0000313" key="3">
    <source>
        <dbReference type="Proteomes" id="UP000503640"/>
    </source>
</evidence>
<keyword evidence="3" id="KW-1185">Reference proteome</keyword>
<proteinExistence type="predicted"/>
<sequence length="67" mass="6702">MGGSGGKGRAMRGAGSVRAQPAEITADGEGPRQVESRLSALRGKVVSTGDERVRRNPGGALPPGTSS</sequence>